<sequence length="132" mass="15305">MSVLLHTPTLLLDLPWRNQCPKSNTHFKKNKKKPLELDEQRWSHPGELYSPEQNRALHVDTCQKTGQGHARSGPKIQPLCLVLVFLFSTLSLARLPKSDLCILRVKHSWVGLWLGRRCPKETPEWYRLSQNS</sequence>
<reference evidence="1 2" key="2">
    <citation type="submission" date="2019-04" db="EMBL/GenBank/DDBJ databases">
        <title>The genome sequence of big-headed turtle.</title>
        <authorList>
            <person name="Gong S."/>
        </authorList>
    </citation>
    <scope>NUCLEOTIDE SEQUENCE [LARGE SCALE GENOMIC DNA]</scope>
    <source>
        <strain evidence="1">DO16091913</strain>
        <tissue evidence="1">Muscle</tissue>
    </source>
</reference>
<proteinExistence type="predicted"/>
<dbReference type="EMBL" id="QXTE01000112">
    <property type="protein sequence ID" value="TFK05556.1"/>
    <property type="molecule type" value="Genomic_DNA"/>
</dbReference>
<dbReference type="Proteomes" id="UP000297703">
    <property type="component" value="Unassembled WGS sequence"/>
</dbReference>
<comment type="caution">
    <text evidence="1">The sequence shown here is derived from an EMBL/GenBank/DDBJ whole genome shotgun (WGS) entry which is preliminary data.</text>
</comment>
<protein>
    <submittedName>
        <fullName evidence="1">TBC1 domain family member 24-like</fullName>
    </submittedName>
</protein>
<reference evidence="1 2" key="1">
    <citation type="submission" date="2019-04" db="EMBL/GenBank/DDBJ databases">
        <title>Draft genome of the big-headed turtle Platysternon megacephalum.</title>
        <authorList>
            <person name="Gong S."/>
        </authorList>
    </citation>
    <scope>NUCLEOTIDE SEQUENCE [LARGE SCALE GENOMIC DNA]</scope>
    <source>
        <strain evidence="1">DO16091913</strain>
        <tissue evidence="1">Muscle</tissue>
    </source>
</reference>
<evidence type="ECO:0000313" key="2">
    <source>
        <dbReference type="Proteomes" id="UP000297703"/>
    </source>
</evidence>
<organism evidence="1 2">
    <name type="scientific">Platysternon megacephalum</name>
    <name type="common">big-headed turtle</name>
    <dbReference type="NCBI Taxonomy" id="55544"/>
    <lineage>
        <taxon>Eukaryota</taxon>
        <taxon>Metazoa</taxon>
        <taxon>Chordata</taxon>
        <taxon>Craniata</taxon>
        <taxon>Vertebrata</taxon>
        <taxon>Euteleostomi</taxon>
        <taxon>Archelosauria</taxon>
        <taxon>Testudinata</taxon>
        <taxon>Testudines</taxon>
        <taxon>Cryptodira</taxon>
        <taxon>Durocryptodira</taxon>
        <taxon>Testudinoidea</taxon>
        <taxon>Platysternidae</taxon>
        <taxon>Platysternon</taxon>
    </lineage>
</organism>
<evidence type="ECO:0000313" key="1">
    <source>
        <dbReference type="EMBL" id="TFK05556.1"/>
    </source>
</evidence>
<gene>
    <name evidence="1" type="ORF">DR999_PMT11829</name>
</gene>
<keyword evidence="2" id="KW-1185">Reference proteome</keyword>
<accession>A0A4D9E5A9</accession>
<dbReference type="AlphaFoldDB" id="A0A4D9E5A9"/>
<name>A0A4D9E5A9_9SAUR</name>